<protein>
    <submittedName>
        <fullName evidence="2">Uncharacterized protein</fullName>
    </submittedName>
</protein>
<keyword evidence="3" id="KW-1185">Reference proteome</keyword>
<evidence type="ECO:0000256" key="1">
    <source>
        <dbReference type="SAM" id="Coils"/>
    </source>
</evidence>
<dbReference type="Proteomes" id="UP001140502">
    <property type="component" value="Unassembled WGS sequence"/>
</dbReference>
<reference evidence="2" key="1">
    <citation type="submission" date="2022-10" db="EMBL/GenBank/DDBJ databases">
        <title>Tapping the CABI collections for fungal endophytes: first genome assemblies for Collariella, Neodidymelliopsis, Ascochyta clinopodiicola, Didymella pomorum, Didymosphaeria variabile, Neocosmospora piperis and Neocucurbitaria cava.</title>
        <authorList>
            <person name="Hill R."/>
        </authorList>
    </citation>
    <scope>NUCLEOTIDE SEQUENCE</scope>
    <source>
        <strain evidence="2">IMI 366586</strain>
    </source>
</reference>
<keyword evidence="1" id="KW-0175">Coiled coil</keyword>
<dbReference type="AlphaFoldDB" id="A0A9W8WA56"/>
<comment type="caution">
    <text evidence="2">The sequence shown here is derived from an EMBL/GenBank/DDBJ whole genome shotgun (WGS) entry which is preliminary data.</text>
</comment>
<organism evidence="2 3">
    <name type="scientific">Fusarium piperis</name>
    <dbReference type="NCBI Taxonomy" id="1435070"/>
    <lineage>
        <taxon>Eukaryota</taxon>
        <taxon>Fungi</taxon>
        <taxon>Dikarya</taxon>
        <taxon>Ascomycota</taxon>
        <taxon>Pezizomycotina</taxon>
        <taxon>Sordariomycetes</taxon>
        <taxon>Hypocreomycetidae</taxon>
        <taxon>Hypocreales</taxon>
        <taxon>Nectriaceae</taxon>
        <taxon>Fusarium</taxon>
        <taxon>Fusarium solani species complex</taxon>
    </lineage>
</organism>
<dbReference type="EMBL" id="JAPEUR010000162">
    <property type="protein sequence ID" value="KAJ4317354.1"/>
    <property type="molecule type" value="Genomic_DNA"/>
</dbReference>
<proteinExistence type="predicted"/>
<gene>
    <name evidence="2" type="ORF">N0V84_007411</name>
</gene>
<evidence type="ECO:0000313" key="2">
    <source>
        <dbReference type="EMBL" id="KAJ4317354.1"/>
    </source>
</evidence>
<accession>A0A9W8WA56</accession>
<sequence length="318" mass="36286">MSSDYTKLSSENNRGKARIHRLQEDLRREKARVRQLKEEIRDQEHVIAKVHSNAISLLSSNVSSDFPDDKIRRELDSLFHGIARDWCLDFHATDEIDESSAAAVLMSNNVLACDPDLPAHLRINMRDETAAPVLLQAALAKFLCDSFLTEPFFLQDWLPKISDAAFKGTNIDAITTWRVQTVQYLEVAFPPSRRFFEERAEGFVRQYACLLQQVHEDTLLELAKLMGQFYKLAMQLWKRHALISVEGLEQENLKHFRSAQPDMEAEDSVLRGGGGENFDGRPVQVMVRPRIVSQLVHQDGQLADRVVWAKAVVWVSST</sequence>
<feature type="coiled-coil region" evidence="1">
    <location>
        <begin position="12"/>
        <end position="53"/>
    </location>
</feature>
<evidence type="ECO:0000313" key="3">
    <source>
        <dbReference type="Proteomes" id="UP001140502"/>
    </source>
</evidence>
<name>A0A9W8WA56_9HYPO</name>
<dbReference type="OrthoDB" id="4156714at2759"/>